<keyword evidence="2" id="KW-0663">Pyridoxal phosphate</keyword>
<evidence type="ECO:0000313" key="5">
    <source>
        <dbReference type="Proteomes" id="UP000761534"/>
    </source>
</evidence>
<dbReference type="PANTHER" id="PTHR43510">
    <property type="entry name" value="AMINOTRANSFERASE FUNCTION, HYPOTHETICAL (EUROFUNG)"/>
    <property type="match status" value="1"/>
</dbReference>
<dbReference type="InterPro" id="IPR004839">
    <property type="entry name" value="Aminotransferase_I/II_large"/>
</dbReference>
<evidence type="ECO:0000256" key="2">
    <source>
        <dbReference type="ARBA" id="ARBA00022898"/>
    </source>
</evidence>
<dbReference type="Gene3D" id="3.90.1150.10">
    <property type="entry name" value="Aspartate Aminotransferase, domain 1"/>
    <property type="match status" value="1"/>
</dbReference>
<evidence type="ECO:0000313" key="4">
    <source>
        <dbReference type="EMBL" id="KAA8915110.1"/>
    </source>
</evidence>
<evidence type="ECO:0000259" key="3">
    <source>
        <dbReference type="Pfam" id="PF00155"/>
    </source>
</evidence>
<organism evidence="4 5">
    <name type="scientific">Trichomonascus ciferrii</name>
    <dbReference type="NCBI Taxonomy" id="44093"/>
    <lineage>
        <taxon>Eukaryota</taxon>
        <taxon>Fungi</taxon>
        <taxon>Dikarya</taxon>
        <taxon>Ascomycota</taxon>
        <taxon>Saccharomycotina</taxon>
        <taxon>Dipodascomycetes</taxon>
        <taxon>Dipodascales</taxon>
        <taxon>Trichomonascaceae</taxon>
        <taxon>Trichomonascus</taxon>
        <taxon>Trichomonascus ciferrii complex</taxon>
    </lineage>
</organism>
<dbReference type="CDD" id="cd00609">
    <property type="entry name" value="AAT_like"/>
    <property type="match status" value="1"/>
</dbReference>
<sequence length="396" mass="43760">MVYQEDFLVERWMDEFETKVDYNIAETCCYSYSLNQVAELVGETVPLEQIANKRLTYGDIPGSKELLSTIADLTNEGSNGPHKVTGENVIVTNGGIGANFLLYYTLVGPGDHVIVVDPAYQQLNSVPAVFGGQVEKLVLRPENNYLPDIEELKKMVVKGKTKLININNPHNPSGSVIPEEILTQIVDIAREADAYVVCDEVYRPLYHSLPAGMAEPSSIATLYEKGISTSSVSKAYGLAGLRLGWIVTPDKSVIEECSKRRDYSTICVSSVNDILANWALSNRHKLLEANKRMCVEQLDILDKFVQASNGALTYVKPQAGTTVFVKITGCSDTEAFCRELANQYKTLAVPGETFGYPGYLRIGYANHRSELIAGLENIKQLLIKSGRLPKDHKGWN</sequence>
<dbReference type="InterPro" id="IPR015422">
    <property type="entry name" value="PyrdxlP-dep_Trfase_small"/>
</dbReference>
<dbReference type="InterPro" id="IPR004838">
    <property type="entry name" value="NHTrfase_class1_PyrdxlP-BS"/>
</dbReference>
<dbReference type="InterPro" id="IPR015421">
    <property type="entry name" value="PyrdxlP-dep_Trfase_major"/>
</dbReference>
<dbReference type="PANTHER" id="PTHR43510:SF1">
    <property type="entry name" value="AMINOTRANSFERASE FUNCTION, HYPOTHETICAL (EUROFUNG)"/>
    <property type="match status" value="1"/>
</dbReference>
<feature type="domain" description="Aminotransferase class I/classII large" evidence="3">
    <location>
        <begin position="48"/>
        <end position="372"/>
    </location>
</feature>
<name>A0A642V539_9ASCO</name>
<evidence type="ECO:0000256" key="1">
    <source>
        <dbReference type="ARBA" id="ARBA00007441"/>
    </source>
</evidence>
<dbReference type="GO" id="GO:0030170">
    <property type="term" value="F:pyridoxal phosphate binding"/>
    <property type="evidence" value="ECO:0007669"/>
    <property type="project" value="InterPro"/>
</dbReference>
<dbReference type="GO" id="GO:0003824">
    <property type="term" value="F:catalytic activity"/>
    <property type="evidence" value="ECO:0007669"/>
    <property type="project" value="InterPro"/>
</dbReference>
<dbReference type="EMBL" id="SWFS01000184">
    <property type="protein sequence ID" value="KAA8915110.1"/>
    <property type="molecule type" value="Genomic_DNA"/>
</dbReference>
<accession>A0A642V539</accession>
<dbReference type="SUPFAM" id="SSF53383">
    <property type="entry name" value="PLP-dependent transferases"/>
    <property type="match status" value="1"/>
</dbReference>
<keyword evidence="5" id="KW-1185">Reference proteome</keyword>
<dbReference type="OrthoDB" id="7042322at2759"/>
<dbReference type="Pfam" id="PF00155">
    <property type="entry name" value="Aminotran_1_2"/>
    <property type="match status" value="1"/>
</dbReference>
<dbReference type="VEuPathDB" id="FungiDB:TRICI_002719"/>
<reference evidence="4" key="1">
    <citation type="journal article" date="2019" name="G3 (Bethesda)">
        <title>Genome Assemblies of Two Rare Opportunistic Yeast Pathogens: Diutina rugosa (syn. Candida rugosa) and Trichomonascus ciferrii (syn. Candida ciferrii).</title>
        <authorList>
            <person name="Mixao V."/>
            <person name="Saus E."/>
            <person name="Hansen A.P."/>
            <person name="Lass-Florl C."/>
            <person name="Gabaldon T."/>
        </authorList>
    </citation>
    <scope>NUCLEOTIDE SEQUENCE</scope>
    <source>
        <strain evidence="4">CBS 4856</strain>
    </source>
</reference>
<proteinExistence type="inferred from homology"/>
<dbReference type="Gene3D" id="3.40.640.10">
    <property type="entry name" value="Type I PLP-dependent aspartate aminotransferase-like (Major domain)"/>
    <property type="match status" value="1"/>
</dbReference>
<comment type="similarity">
    <text evidence="1">Belongs to the class-I pyridoxal-phosphate-dependent aminotransferase family.</text>
</comment>
<dbReference type="InterPro" id="IPR015424">
    <property type="entry name" value="PyrdxlP-dep_Trfase"/>
</dbReference>
<dbReference type="AlphaFoldDB" id="A0A642V539"/>
<dbReference type="PROSITE" id="PS00105">
    <property type="entry name" value="AA_TRANSFER_CLASS_1"/>
    <property type="match status" value="1"/>
</dbReference>
<gene>
    <name evidence="4" type="ORF">TRICI_002719</name>
</gene>
<comment type="caution">
    <text evidence="4">The sequence shown here is derived from an EMBL/GenBank/DDBJ whole genome shotgun (WGS) entry which is preliminary data.</text>
</comment>
<dbReference type="Proteomes" id="UP000761534">
    <property type="component" value="Unassembled WGS sequence"/>
</dbReference>
<protein>
    <recommendedName>
        <fullName evidence="3">Aminotransferase class I/classII large domain-containing protein</fullName>
    </recommendedName>
</protein>